<dbReference type="Gene3D" id="2.30.29.30">
    <property type="entry name" value="Pleckstrin-homology domain (PH domain)/Phosphotyrosine-binding domain (PTB)"/>
    <property type="match status" value="1"/>
</dbReference>
<feature type="region of interest" description="Disordered" evidence="4">
    <location>
        <begin position="297"/>
        <end position="327"/>
    </location>
</feature>
<dbReference type="GO" id="GO:0005085">
    <property type="term" value="F:guanyl-nucleotide exchange factor activity"/>
    <property type="evidence" value="ECO:0007669"/>
    <property type="project" value="UniProtKB-KW"/>
</dbReference>
<dbReference type="SMART" id="SM00233">
    <property type="entry name" value="PH"/>
    <property type="match status" value="1"/>
</dbReference>
<keyword evidence="1 3" id="KW-0728">SH3 domain</keyword>
<reference evidence="9 10" key="1">
    <citation type="submission" date="2015-06" db="EMBL/GenBank/DDBJ databases">
        <title>Expansion of signal transduction pathways in fungi by whole-genome duplication.</title>
        <authorList>
            <consortium name="DOE Joint Genome Institute"/>
            <person name="Corrochano L.M."/>
            <person name="Kuo A."/>
            <person name="Marcet-Houben M."/>
            <person name="Polaino S."/>
            <person name="Salamov A."/>
            <person name="Villalobos J.M."/>
            <person name="Alvarez M.I."/>
            <person name="Avalos J."/>
            <person name="Benito E.P."/>
            <person name="Benoit I."/>
            <person name="Burger G."/>
            <person name="Camino L.P."/>
            <person name="Canovas D."/>
            <person name="Cerda-Olmedo E."/>
            <person name="Cheng J.-F."/>
            <person name="Dominguez A."/>
            <person name="Elias M."/>
            <person name="Eslava A.P."/>
            <person name="Glaser F."/>
            <person name="Grimwood J."/>
            <person name="Gutierrez G."/>
            <person name="Heitman J."/>
            <person name="Henrissat B."/>
            <person name="Iturriaga E.A."/>
            <person name="Lang B.F."/>
            <person name="Lavin J.L."/>
            <person name="Lee S."/>
            <person name="Li W."/>
            <person name="Lindquist E."/>
            <person name="Lopez-Garcia S."/>
            <person name="Luque E.M."/>
            <person name="Marcos A.T."/>
            <person name="Martin J."/>
            <person name="Mccluskey K."/>
            <person name="Medina H.R."/>
            <person name="Miralles-Duran A."/>
            <person name="Miyazaki A."/>
            <person name="Munoz-Torres E."/>
            <person name="Oguiza J.A."/>
            <person name="Ohm R."/>
            <person name="Olmedo M."/>
            <person name="Orejas M."/>
            <person name="Ortiz-Castellanos L."/>
            <person name="Pisabarro A.G."/>
            <person name="Rodriguez-Romero J."/>
            <person name="Ruiz-Herrera J."/>
            <person name="Ruiz-Vazquez R."/>
            <person name="Sanz C."/>
            <person name="Schackwitz W."/>
            <person name="Schmutz J."/>
            <person name="Shahriari M."/>
            <person name="Shelest E."/>
            <person name="Silva-Franco F."/>
            <person name="Soanes D."/>
            <person name="Syed K."/>
            <person name="Tagua V.G."/>
            <person name="Talbot N.J."/>
            <person name="Thon M."/>
            <person name="De Vries R.P."/>
            <person name="Wiebenga A."/>
            <person name="Yadav J.S."/>
            <person name="Braun E.L."/>
            <person name="Baker S."/>
            <person name="Garre V."/>
            <person name="Horwitz B."/>
            <person name="Torres-Martinez S."/>
            <person name="Idnurm A."/>
            <person name="Herrera-Estrella A."/>
            <person name="Gabaldon T."/>
            <person name="Grigoriev I.V."/>
        </authorList>
    </citation>
    <scope>NUCLEOTIDE SEQUENCE [LARGE SCALE GENOMIC DNA]</scope>
    <source>
        <strain evidence="9 10">CBS 277.49</strain>
    </source>
</reference>
<dbReference type="PROSITE" id="PS50002">
    <property type="entry name" value="SH3"/>
    <property type="match status" value="1"/>
</dbReference>
<evidence type="ECO:0000256" key="4">
    <source>
        <dbReference type="SAM" id="MobiDB-lite"/>
    </source>
</evidence>
<dbReference type="InterPro" id="IPR036872">
    <property type="entry name" value="CH_dom_sf"/>
</dbReference>
<dbReference type="InterPro" id="IPR001452">
    <property type="entry name" value="SH3_domain"/>
</dbReference>
<dbReference type="EMBL" id="AMYB01000001">
    <property type="protein sequence ID" value="OAD07367.1"/>
    <property type="molecule type" value="Genomic_DNA"/>
</dbReference>
<dbReference type="CDD" id="cd09535">
    <property type="entry name" value="SAM_BOI-like_fungal"/>
    <property type="match status" value="1"/>
</dbReference>
<dbReference type="InterPro" id="IPR001715">
    <property type="entry name" value="CH_dom"/>
</dbReference>
<dbReference type="PROSITE" id="PS50003">
    <property type="entry name" value="PH_DOMAIN"/>
    <property type="match status" value="1"/>
</dbReference>
<dbReference type="Pfam" id="PF00018">
    <property type="entry name" value="SH3_1"/>
    <property type="match status" value="1"/>
</dbReference>
<evidence type="ECO:0000259" key="8">
    <source>
        <dbReference type="PROSITE" id="PS50105"/>
    </source>
</evidence>
<dbReference type="FunFam" id="2.30.29.30:FF:000286">
    <property type="entry name" value="PH-protein kinase domain containing protein"/>
    <property type="match status" value="1"/>
</dbReference>
<keyword evidence="10" id="KW-1185">Reference proteome</keyword>
<evidence type="ECO:0000259" key="5">
    <source>
        <dbReference type="PROSITE" id="PS50002"/>
    </source>
</evidence>
<organism evidence="9 10">
    <name type="scientific">Mucor lusitanicus CBS 277.49</name>
    <dbReference type="NCBI Taxonomy" id="747725"/>
    <lineage>
        <taxon>Eukaryota</taxon>
        <taxon>Fungi</taxon>
        <taxon>Fungi incertae sedis</taxon>
        <taxon>Mucoromycota</taxon>
        <taxon>Mucoromycotina</taxon>
        <taxon>Mucoromycetes</taxon>
        <taxon>Mucorales</taxon>
        <taxon>Mucorineae</taxon>
        <taxon>Mucoraceae</taxon>
        <taxon>Mucor</taxon>
    </lineage>
</organism>
<dbReference type="CDD" id="cd00174">
    <property type="entry name" value="SH3"/>
    <property type="match status" value="1"/>
</dbReference>
<dbReference type="Gene3D" id="1.10.150.50">
    <property type="entry name" value="Transcription Factor, Ets-1"/>
    <property type="match status" value="1"/>
</dbReference>
<dbReference type="PANTHER" id="PTHR12752">
    <property type="entry name" value="PHOSPHOINOSITOL 3-PHOSPHATE-BINDING PROTEIN"/>
    <property type="match status" value="1"/>
</dbReference>
<gene>
    <name evidence="9" type="ORF">MUCCIDRAFT_77661</name>
</gene>
<name>A0A162ZR72_MUCCL</name>
<dbReference type="InterPro" id="IPR013761">
    <property type="entry name" value="SAM/pointed_sf"/>
</dbReference>
<dbReference type="SUPFAM" id="SSF47769">
    <property type="entry name" value="SAM/Pointed domain"/>
    <property type="match status" value="1"/>
</dbReference>
<dbReference type="Gene3D" id="1.10.418.10">
    <property type="entry name" value="Calponin-like domain"/>
    <property type="match status" value="1"/>
</dbReference>
<dbReference type="SUPFAM" id="SSF50044">
    <property type="entry name" value="SH3-domain"/>
    <property type="match status" value="1"/>
</dbReference>
<protein>
    <submittedName>
        <fullName evidence="9">Uncharacterized protein</fullName>
    </submittedName>
</protein>
<evidence type="ECO:0000313" key="10">
    <source>
        <dbReference type="Proteomes" id="UP000077051"/>
    </source>
</evidence>
<dbReference type="PRINTS" id="PR00452">
    <property type="entry name" value="SH3DOMAIN"/>
</dbReference>
<dbReference type="SMART" id="SM00454">
    <property type="entry name" value="SAM"/>
    <property type="match status" value="1"/>
</dbReference>
<dbReference type="AlphaFoldDB" id="A0A162ZR72"/>
<sequence>MHSPDIVYAIHNFEAENEDEMTFRYGEPIVILEKDDQYLDGWWQGRNTLGQTGLFPMNYTSPEKPPANTHRIVSYNDDIYQHTRMSSGTSSATISSDECRTTSTIHSAQSTEDITNVPTTSTSNSFGVSTLSPIDWNMEEVVTWLESVGLESFADSFIDQDITGDVLVSLDHNALKELGIQAYGRRYKLLNAIKLLLVNTKSEPEAPNDRQPSSNALYGRYGSVTEDLCKSISSSKSCVSSTTPRSGKCLMCAASVPASLSTYRHSLSTRSNSSTNNDAHSSCVYSDNSSLMLETRSSYNSTTGPYRQSTTFDSHSPALPSTPSLQQRHTLSDVSMYELSKTTAPASQHSSNSTFPECEGWIYKQSDRYKTWNKRWFVLHGTNLFYFKNSKDSRMKGIIHLRGYRVVLQDANSHSASTKKYHFKLHHDHERTFFLYASTVHDMKRWVQALMKSTIQRDLCVPVVSSNTVDTVPLEIAQQMKPRPPSILMCSNKDRKMLSYRQAIKNDVVVSNTLEEELDETLLWMEHPSDQDKEPFQKLIIRSYPSPTAAAAEEDLDCHYTTQREQSYFFATPTQAEEEVYQRYRPQQHTDDGYYPHAYATSPSESISSLPHASTNNAILYWVNHVLAPDTEIHDLGAAFRSGQALTRLLETISGQSIAPVKNQASSSMDMLDSIVEAFKFMNREGIITNGYTIKDVFSGNEEKIVDMILSIKIWSEEKQDGNSRI</sequence>
<feature type="domain" description="PH" evidence="6">
    <location>
        <begin position="355"/>
        <end position="455"/>
    </location>
</feature>
<keyword evidence="2" id="KW-0344">Guanine-nucleotide releasing factor</keyword>
<proteinExistence type="predicted"/>
<feature type="compositionally biased region" description="Polar residues" evidence="4">
    <location>
        <begin position="101"/>
        <end position="122"/>
    </location>
</feature>
<dbReference type="Pfam" id="PF00307">
    <property type="entry name" value="CH"/>
    <property type="match status" value="1"/>
</dbReference>
<dbReference type="InterPro" id="IPR001849">
    <property type="entry name" value="PH_domain"/>
</dbReference>
<dbReference type="SMART" id="SM00326">
    <property type="entry name" value="SH3"/>
    <property type="match status" value="1"/>
</dbReference>
<dbReference type="CDD" id="cd00014">
    <property type="entry name" value="CH_SF"/>
    <property type="match status" value="1"/>
</dbReference>
<feature type="domain" description="SAM" evidence="8">
    <location>
        <begin position="136"/>
        <end position="199"/>
    </location>
</feature>
<dbReference type="OrthoDB" id="73680at2759"/>
<feature type="compositionally biased region" description="Low complexity" evidence="4">
    <location>
        <begin position="86"/>
        <end position="96"/>
    </location>
</feature>
<dbReference type="SMART" id="SM00033">
    <property type="entry name" value="CH"/>
    <property type="match status" value="1"/>
</dbReference>
<evidence type="ECO:0000256" key="3">
    <source>
        <dbReference type="PROSITE-ProRule" id="PRU00192"/>
    </source>
</evidence>
<dbReference type="InterPro" id="IPR036028">
    <property type="entry name" value="SH3-like_dom_sf"/>
</dbReference>
<evidence type="ECO:0000259" key="6">
    <source>
        <dbReference type="PROSITE" id="PS50003"/>
    </source>
</evidence>
<dbReference type="Pfam" id="PF00169">
    <property type="entry name" value="PH"/>
    <property type="match status" value="1"/>
</dbReference>
<dbReference type="SUPFAM" id="SSF50729">
    <property type="entry name" value="PH domain-like"/>
    <property type="match status" value="1"/>
</dbReference>
<dbReference type="PROSITE" id="PS50021">
    <property type="entry name" value="CH"/>
    <property type="match status" value="1"/>
</dbReference>
<dbReference type="Pfam" id="PF07647">
    <property type="entry name" value="SAM_2"/>
    <property type="match status" value="1"/>
</dbReference>
<dbReference type="InterPro" id="IPR001660">
    <property type="entry name" value="SAM"/>
</dbReference>
<dbReference type="PROSITE" id="PS50105">
    <property type="entry name" value="SAM_DOMAIN"/>
    <property type="match status" value="1"/>
</dbReference>
<dbReference type="STRING" id="747725.A0A162ZR72"/>
<accession>A0A162ZR72</accession>
<dbReference type="Proteomes" id="UP000077051">
    <property type="component" value="Unassembled WGS sequence"/>
</dbReference>
<dbReference type="InterPro" id="IPR011993">
    <property type="entry name" value="PH-like_dom_sf"/>
</dbReference>
<evidence type="ECO:0000256" key="1">
    <source>
        <dbReference type="ARBA" id="ARBA00022443"/>
    </source>
</evidence>
<feature type="region of interest" description="Disordered" evidence="4">
    <location>
        <begin position="86"/>
        <end position="122"/>
    </location>
</feature>
<dbReference type="Gene3D" id="2.30.30.40">
    <property type="entry name" value="SH3 Domains"/>
    <property type="match status" value="1"/>
</dbReference>
<dbReference type="VEuPathDB" id="FungiDB:MUCCIDRAFT_77661"/>
<dbReference type="SUPFAM" id="SSF47576">
    <property type="entry name" value="Calponin-homology domain, CH-domain"/>
    <property type="match status" value="1"/>
</dbReference>
<evidence type="ECO:0000313" key="9">
    <source>
        <dbReference type="EMBL" id="OAD07367.1"/>
    </source>
</evidence>
<dbReference type="PANTHER" id="PTHR12752:SF9">
    <property type="entry name" value="KRAMER, ISOFORM I"/>
    <property type="match status" value="1"/>
</dbReference>
<feature type="domain" description="Calponin-homology (CH)" evidence="7">
    <location>
        <begin position="613"/>
        <end position="717"/>
    </location>
</feature>
<evidence type="ECO:0000256" key="2">
    <source>
        <dbReference type="ARBA" id="ARBA00022658"/>
    </source>
</evidence>
<feature type="domain" description="SH3" evidence="5">
    <location>
        <begin position="2"/>
        <end position="65"/>
    </location>
</feature>
<comment type="caution">
    <text evidence="9">The sequence shown here is derived from an EMBL/GenBank/DDBJ whole genome shotgun (WGS) entry which is preliminary data.</text>
</comment>
<evidence type="ECO:0000259" key="7">
    <source>
        <dbReference type="PROSITE" id="PS50021"/>
    </source>
</evidence>